<keyword evidence="4 5" id="KW-0472">Membrane</keyword>
<dbReference type="AlphaFoldDB" id="A0AA89BYC0"/>
<dbReference type="PANTHER" id="PTHR45620">
    <property type="entry name" value="PDF RECEPTOR-LIKE PROTEIN-RELATED"/>
    <property type="match status" value="1"/>
</dbReference>
<gene>
    <name evidence="7" type="ORF">FSP39_001746</name>
</gene>
<evidence type="ECO:0000256" key="1">
    <source>
        <dbReference type="ARBA" id="ARBA00004141"/>
    </source>
</evidence>
<feature type="transmembrane region" description="Helical" evidence="5">
    <location>
        <begin position="6"/>
        <end position="29"/>
    </location>
</feature>
<sequence>ILRDIYFITSIVSLLFLVITLFIFCYFRSLHCNRISIHKHLVVSFIIRFIVTIVMLEPVVFQHIEFSYLAVDLLCKIMRSFEKYTVLTNMYWMLVEGIYLHNNLVATVFSTEAPFKLFIFIGWIFPAIPTIAWAVAKELTNPSYCWHEYDNPDIKELNAKLNFILLTPLLIALALNLIFLINIIRVLVTKLRAKNTHESSRIKKAIRATIILLPLLGLTNLLFIYNPEDGGSLQMVYHVTNALIQGMQGKSRIVIFVFNSSYMPSLIGHFDTECAYGALK</sequence>
<evidence type="ECO:0000256" key="2">
    <source>
        <dbReference type="ARBA" id="ARBA00022692"/>
    </source>
</evidence>
<dbReference type="PROSITE" id="PS50261">
    <property type="entry name" value="G_PROTEIN_RECEP_F2_4"/>
    <property type="match status" value="1"/>
</dbReference>
<dbReference type="GO" id="GO:0007166">
    <property type="term" value="P:cell surface receptor signaling pathway"/>
    <property type="evidence" value="ECO:0007669"/>
    <property type="project" value="InterPro"/>
</dbReference>
<comment type="subcellular location">
    <subcellularLocation>
        <location evidence="1">Membrane</location>
        <topology evidence="1">Multi-pass membrane protein</topology>
    </subcellularLocation>
</comment>
<dbReference type="InterPro" id="IPR000832">
    <property type="entry name" value="GPCR_2_secretin-like"/>
</dbReference>
<feature type="transmembrane region" description="Helical" evidence="5">
    <location>
        <begin position="205"/>
        <end position="225"/>
    </location>
</feature>
<dbReference type="Gene3D" id="1.20.1070.10">
    <property type="entry name" value="Rhodopsin 7-helix transmembrane proteins"/>
    <property type="match status" value="1"/>
</dbReference>
<organism evidence="7 8">
    <name type="scientific">Pinctada imbricata</name>
    <name type="common">Atlantic pearl-oyster</name>
    <name type="synonym">Pinctada martensii</name>
    <dbReference type="NCBI Taxonomy" id="66713"/>
    <lineage>
        <taxon>Eukaryota</taxon>
        <taxon>Metazoa</taxon>
        <taxon>Spiralia</taxon>
        <taxon>Lophotrochozoa</taxon>
        <taxon>Mollusca</taxon>
        <taxon>Bivalvia</taxon>
        <taxon>Autobranchia</taxon>
        <taxon>Pteriomorphia</taxon>
        <taxon>Pterioida</taxon>
        <taxon>Pterioidea</taxon>
        <taxon>Pteriidae</taxon>
        <taxon>Pinctada</taxon>
    </lineage>
</organism>
<name>A0AA89BYC0_PINIB</name>
<feature type="non-terminal residue" evidence="7">
    <location>
        <position position="1"/>
    </location>
</feature>
<dbReference type="GO" id="GO:0007188">
    <property type="term" value="P:adenylate cyclase-modulating G protein-coupled receptor signaling pathway"/>
    <property type="evidence" value="ECO:0007669"/>
    <property type="project" value="TreeGrafter"/>
</dbReference>
<feature type="transmembrane region" description="Helical" evidence="5">
    <location>
        <begin position="41"/>
        <end position="64"/>
    </location>
</feature>
<accession>A0AA89BYC0</accession>
<dbReference type="InterPro" id="IPR017981">
    <property type="entry name" value="GPCR_2-like_7TM"/>
</dbReference>
<dbReference type="EMBL" id="VSWD01000005">
    <property type="protein sequence ID" value="KAK3101205.1"/>
    <property type="molecule type" value="Genomic_DNA"/>
</dbReference>
<feature type="transmembrane region" description="Helical" evidence="5">
    <location>
        <begin position="163"/>
        <end position="184"/>
    </location>
</feature>
<protein>
    <recommendedName>
        <fullName evidence="6">G-protein coupled receptors family 2 profile 2 domain-containing protein</fullName>
    </recommendedName>
</protein>
<keyword evidence="2 5" id="KW-0812">Transmembrane</keyword>
<evidence type="ECO:0000259" key="6">
    <source>
        <dbReference type="PROSITE" id="PS50261"/>
    </source>
</evidence>
<dbReference type="GO" id="GO:0008528">
    <property type="term" value="F:G protein-coupled peptide receptor activity"/>
    <property type="evidence" value="ECO:0007669"/>
    <property type="project" value="TreeGrafter"/>
</dbReference>
<proteinExistence type="predicted"/>
<dbReference type="GO" id="GO:0005886">
    <property type="term" value="C:plasma membrane"/>
    <property type="evidence" value="ECO:0007669"/>
    <property type="project" value="TreeGrafter"/>
</dbReference>
<dbReference type="Proteomes" id="UP001186944">
    <property type="component" value="Unassembled WGS sequence"/>
</dbReference>
<feature type="transmembrane region" description="Helical" evidence="5">
    <location>
        <begin position="84"/>
        <end position="105"/>
    </location>
</feature>
<evidence type="ECO:0000313" key="8">
    <source>
        <dbReference type="Proteomes" id="UP001186944"/>
    </source>
</evidence>
<feature type="transmembrane region" description="Helical" evidence="5">
    <location>
        <begin position="117"/>
        <end position="136"/>
    </location>
</feature>
<dbReference type="PRINTS" id="PR00249">
    <property type="entry name" value="GPCRSECRETIN"/>
</dbReference>
<dbReference type="PANTHER" id="PTHR45620:SF40">
    <property type="entry name" value="CORTICOTROPIN-RELEASING FACTOR RECEPTOR 2-LIKE ISOFORM X1"/>
    <property type="match status" value="1"/>
</dbReference>
<dbReference type="InterPro" id="IPR050332">
    <property type="entry name" value="GPCR_2"/>
</dbReference>
<dbReference type="Pfam" id="PF00002">
    <property type="entry name" value="7tm_2"/>
    <property type="match status" value="1"/>
</dbReference>
<evidence type="ECO:0000256" key="3">
    <source>
        <dbReference type="ARBA" id="ARBA00022989"/>
    </source>
</evidence>
<comment type="caution">
    <text evidence="7">The sequence shown here is derived from an EMBL/GenBank/DDBJ whole genome shotgun (WGS) entry which is preliminary data.</text>
</comment>
<evidence type="ECO:0000313" key="7">
    <source>
        <dbReference type="EMBL" id="KAK3101205.1"/>
    </source>
</evidence>
<feature type="domain" description="G-protein coupled receptors family 2 profile 2" evidence="6">
    <location>
        <begin position="2"/>
        <end position="260"/>
    </location>
</feature>
<keyword evidence="3 5" id="KW-1133">Transmembrane helix</keyword>
<evidence type="ECO:0000256" key="4">
    <source>
        <dbReference type="ARBA" id="ARBA00023136"/>
    </source>
</evidence>
<reference evidence="7" key="1">
    <citation type="submission" date="2019-08" db="EMBL/GenBank/DDBJ databases">
        <title>The improved chromosome-level genome for the pearl oyster Pinctada fucata martensii using PacBio sequencing and Hi-C.</title>
        <authorList>
            <person name="Zheng Z."/>
        </authorList>
    </citation>
    <scope>NUCLEOTIDE SEQUENCE</scope>
    <source>
        <strain evidence="7">ZZ-2019</strain>
        <tissue evidence="7">Adductor muscle</tissue>
    </source>
</reference>
<keyword evidence="8" id="KW-1185">Reference proteome</keyword>
<evidence type="ECO:0000256" key="5">
    <source>
        <dbReference type="SAM" id="Phobius"/>
    </source>
</evidence>